<evidence type="ECO:0000313" key="2">
    <source>
        <dbReference type="Proteomes" id="UP000191408"/>
    </source>
</evidence>
<evidence type="ECO:0008006" key="3">
    <source>
        <dbReference type="Google" id="ProtNLM"/>
    </source>
</evidence>
<organism evidence="1 2">
    <name type="scientific">Penicillium polonicum</name>
    <dbReference type="NCBI Taxonomy" id="60169"/>
    <lineage>
        <taxon>Eukaryota</taxon>
        <taxon>Fungi</taxon>
        <taxon>Dikarya</taxon>
        <taxon>Ascomycota</taxon>
        <taxon>Pezizomycotina</taxon>
        <taxon>Eurotiomycetes</taxon>
        <taxon>Eurotiomycetidae</taxon>
        <taxon>Eurotiales</taxon>
        <taxon>Aspergillaceae</taxon>
        <taxon>Penicillium</taxon>
    </lineage>
</organism>
<dbReference type="EMBL" id="MDYM01000015">
    <property type="protein sequence ID" value="OQD61770.1"/>
    <property type="molecule type" value="Genomic_DNA"/>
</dbReference>
<dbReference type="STRING" id="60169.A0A1V6NAM0"/>
<name>A0A1V6NAM0_PENPO</name>
<keyword evidence="2" id="KW-1185">Reference proteome</keyword>
<proteinExistence type="predicted"/>
<accession>A0A1V6NAM0</accession>
<reference evidence="2" key="1">
    <citation type="journal article" date="2017" name="Nat. Microbiol.">
        <title>Global analysis of biosynthetic gene clusters reveals vast potential of secondary metabolite production in Penicillium species.</title>
        <authorList>
            <person name="Nielsen J.C."/>
            <person name="Grijseels S."/>
            <person name="Prigent S."/>
            <person name="Ji B."/>
            <person name="Dainat J."/>
            <person name="Nielsen K.F."/>
            <person name="Frisvad J.C."/>
            <person name="Workman M."/>
            <person name="Nielsen J."/>
        </authorList>
    </citation>
    <scope>NUCLEOTIDE SEQUENCE [LARGE SCALE GENOMIC DNA]</scope>
    <source>
        <strain evidence="2">IBT 4502</strain>
    </source>
</reference>
<dbReference type="AlphaFoldDB" id="A0A1V6NAM0"/>
<comment type="caution">
    <text evidence="1">The sequence shown here is derived from an EMBL/GenBank/DDBJ whole genome shotgun (WGS) entry which is preliminary data.</text>
</comment>
<sequence length="327" mass="35621">MDGIVIHKGMRLLRQYINHCPECLRNNTRRHRPYGSLQPIIGPPIPFHTVCVDFVVGLPISREGYNAIAFITCKFTKRVGGSGGSSRIAISGVHAGSLADDVATNDDLGLLAAPLVTPDDGWTVENPKPKIPGPPKTNVTRYRAATDKAFILALCCFYDESTLYALRWDKAGMSRPVDGQRNGKRPGPSTGGKIDMDTVATYWALAVLAHLQNADWGLPTDFGDREVRKVRVPIGPTIIITQNGLWSLPVWNDWYIFTGGSNSSGCLLDKHSSTTNRFQGGYVLTGKNPVYNKDMEMWMSTLAMEIGSRQIGAGAPFGVAMALNDLG</sequence>
<protein>
    <recommendedName>
        <fullName evidence="3">Integrase zinc-binding domain-containing protein</fullName>
    </recommendedName>
</protein>
<evidence type="ECO:0000313" key="1">
    <source>
        <dbReference type="EMBL" id="OQD61770.1"/>
    </source>
</evidence>
<dbReference type="Proteomes" id="UP000191408">
    <property type="component" value="Unassembled WGS sequence"/>
</dbReference>
<gene>
    <name evidence="1" type="ORF">PENPOL_c015G06600</name>
</gene>
<dbReference type="OrthoDB" id="4360000at2759"/>